<keyword evidence="2" id="KW-1185">Reference proteome</keyword>
<organism evidence="2 3">
    <name type="scientific">Panagrellus redivivus</name>
    <name type="common">Microworm</name>
    <dbReference type="NCBI Taxonomy" id="6233"/>
    <lineage>
        <taxon>Eukaryota</taxon>
        <taxon>Metazoa</taxon>
        <taxon>Ecdysozoa</taxon>
        <taxon>Nematoda</taxon>
        <taxon>Chromadorea</taxon>
        <taxon>Rhabditida</taxon>
        <taxon>Tylenchina</taxon>
        <taxon>Panagrolaimomorpha</taxon>
        <taxon>Panagrolaimoidea</taxon>
        <taxon>Panagrolaimidae</taxon>
        <taxon>Panagrellus</taxon>
    </lineage>
</organism>
<proteinExistence type="predicted"/>
<accession>A0A7E4ZW42</accession>
<protein>
    <submittedName>
        <fullName evidence="3">Uncharacterized protein</fullName>
    </submittedName>
</protein>
<feature type="coiled-coil region" evidence="1">
    <location>
        <begin position="55"/>
        <end position="82"/>
    </location>
</feature>
<keyword evidence="1" id="KW-0175">Coiled coil</keyword>
<evidence type="ECO:0000256" key="1">
    <source>
        <dbReference type="SAM" id="Coils"/>
    </source>
</evidence>
<dbReference type="AlphaFoldDB" id="A0A7E4ZW42"/>
<evidence type="ECO:0000313" key="2">
    <source>
        <dbReference type="Proteomes" id="UP000492821"/>
    </source>
</evidence>
<evidence type="ECO:0000313" key="3">
    <source>
        <dbReference type="WBParaSite" id="Pan_g20853.t1"/>
    </source>
</evidence>
<sequence length="117" mass="13466">MIHWVQYNFCFMILITRFENRPDKTSTKLGVVLANTNSLQTTVVDEETPDQSERIAKLEALLKAAEMKIEVLQAGLHQQQNSDTLRHLMVNNSLDQVRITNHSIKNILFVDELTETQ</sequence>
<dbReference type="WBParaSite" id="Pan_g20853.t1">
    <property type="protein sequence ID" value="Pan_g20853.t1"/>
    <property type="gene ID" value="Pan_g20853"/>
</dbReference>
<name>A0A7E4ZW42_PANRE</name>
<reference evidence="2" key="1">
    <citation type="journal article" date="2013" name="Genetics">
        <title>The draft genome and transcriptome of Panagrellus redivivus are shaped by the harsh demands of a free-living lifestyle.</title>
        <authorList>
            <person name="Srinivasan J."/>
            <person name="Dillman A.R."/>
            <person name="Macchietto M.G."/>
            <person name="Heikkinen L."/>
            <person name="Lakso M."/>
            <person name="Fracchia K.M."/>
            <person name="Antoshechkin I."/>
            <person name="Mortazavi A."/>
            <person name="Wong G."/>
            <person name="Sternberg P.W."/>
        </authorList>
    </citation>
    <scope>NUCLEOTIDE SEQUENCE [LARGE SCALE GENOMIC DNA]</scope>
    <source>
        <strain evidence="2">MT8872</strain>
    </source>
</reference>
<dbReference type="Proteomes" id="UP000492821">
    <property type="component" value="Unassembled WGS sequence"/>
</dbReference>
<reference evidence="3" key="2">
    <citation type="submission" date="2020-10" db="UniProtKB">
        <authorList>
            <consortium name="WormBaseParasite"/>
        </authorList>
    </citation>
    <scope>IDENTIFICATION</scope>
</reference>